<evidence type="ECO:0000256" key="5">
    <source>
        <dbReference type="ARBA" id="ARBA00023125"/>
    </source>
</evidence>
<evidence type="ECO:0000256" key="1">
    <source>
        <dbReference type="ARBA" id="ARBA00009391"/>
    </source>
</evidence>
<dbReference type="InterPro" id="IPR049428">
    <property type="entry name" value="RecA-like_N"/>
</dbReference>
<dbReference type="PROSITE" id="PS50163">
    <property type="entry name" value="RECA_3"/>
    <property type="match status" value="1"/>
</dbReference>
<keyword evidence="7" id="KW-0963">Cytoplasm</keyword>
<dbReference type="Pfam" id="PF21096">
    <property type="entry name" value="RecA_C"/>
    <property type="match status" value="1"/>
</dbReference>
<dbReference type="SMART" id="SM00382">
    <property type="entry name" value="AAA"/>
    <property type="match status" value="1"/>
</dbReference>
<dbReference type="NCBIfam" id="TIGR02012">
    <property type="entry name" value="tigrfam_recA"/>
    <property type="match status" value="1"/>
</dbReference>
<name>A0A3S0SLK9_9MOLU</name>
<protein>
    <recommendedName>
        <fullName evidence="2 7">Protein RecA</fullName>
    </recommendedName>
    <alternativeName>
        <fullName evidence="7 8">Recombinase A</fullName>
    </alternativeName>
</protein>
<dbReference type="InterPro" id="IPR020588">
    <property type="entry name" value="RecA_ATP-bd"/>
</dbReference>
<keyword evidence="7 8" id="KW-0234">DNA repair</keyword>
<dbReference type="GO" id="GO:0140664">
    <property type="term" value="F:ATP-dependent DNA damage sensor activity"/>
    <property type="evidence" value="ECO:0007669"/>
    <property type="project" value="InterPro"/>
</dbReference>
<evidence type="ECO:0000256" key="3">
    <source>
        <dbReference type="ARBA" id="ARBA00022741"/>
    </source>
</evidence>
<dbReference type="GO" id="GO:0006281">
    <property type="term" value="P:DNA repair"/>
    <property type="evidence" value="ECO:0007669"/>
    <property type="project" value="UniProtKB-UniRule"/>
</dbReference>
<dbReference type="GO" id="GO:0009432">
    <property type="term" value="P:SOS response"/>
    <property type="evidence" value="ECO:0007669"/>
    <property type="project" value="UniProtKB-UniRule"/>
</dbReference>
<dbReference type="InterPro" id="IPR020584">
    <property type="entry name" value="DNA_recomb/repair_RecA_CS"/>
</dbReference>
<comment type="function">
    <text evidence="7">Can catalyze the hydrolysis of ATP in the presence of single-stranded DNA, the ATP-dependent uptake of single-stranded DNA by duplex DNA, and the ATP-dependent hybridization of homologous single-stranded DNAs. It interacts with LexA causing its activation and leading to its autocatalytic cleavage.</text>
</comment>
<dbReference type="GO" id="GO:0003697">
    <property type="term" value="F:single-stranded DNA binding"/>
    <property type="evidence" value="ECO:0007669"/>
    <property type="project" value="UniProtKB-UniRule"/>
</dbReference>
<dbReference type="PROSITE" id="PS50162">
    <property type="entry name" value="RECA_2"/>
    <property type="match status" value="1"/>
</dbReference>
<dbReference type="FunFam" id="3.40.50.300:FF:000087">
    <property type="entry name" value="Recombinase RecA"/>
    <property type="match status" value="1"/>
</dbReference>
<dbReference type="PROSITE" id="PS00321">
    <property type="entry name" value="RECA_1"/>
    <property type="match status" value="1"/>
</dbReference>
<organism evidence="12 13">
    <name type="scientific">Spiroplasma poulsonii</name>
    <dbReference type="NCBI Taxonomy" id="2138"/>
    <lineage>
        <taxon>Bacteria</taxon>
        <taxon>Bacillati</taxon>
        <taxon>Mycoplasmatota</taxon>
        <taxon>Mollicutes</taxon>
        <taxon>Entomoplasmatales</taxon>
        <taxon>Spiroplasmataceae</taxon>
        <taxon>Spiroplasma</taxon>
    </lineage>
</organism>
<dbReference type="PANTHER" id="PTHR45900">
    <property type="entry name" value="RECA"/>
    <property type="match status" value="1"/>
</dbReference>
<evidence type="ECO:0000256" key="6">
    <source>
        <dbReference type="ARBA" id="ARBA00023172"/>
    </source>
</evidence>
<dbReference type="GO" id="GO:0003684">
    <property type="term" value="F:damaged DNA binding"/>
    <property type="evidence" value="ECO:0007669"/>
    <property type="project" value="UniProtKB-UniRule"/>
</dbReference>
<dbReference type="Pfam" id="PF00154">
    <property type="entry name" value="RecA_N"/>
    <property type="match status" value="1"/>
</dbReference>
<keyword evidence="5 7" id="KW-0238">DNA-binding</keyword>
<evidence type="ECO:0000313" key="13">
    <source>
        <dbReference type="Proteomes" id="UP000274545"/>
    </source>
</evidence>
<dbReference type="SUPFAM" id="SSF52540">
    <property type="entry name" value="P-loop containing nucleoside triphosphate hydrolases"/>
    <property type="match status" value="1"/>
</dbReference>
<dbReference type="GO" id="GO:0006310">
    <property type="term" value="P:DNA recombination"/>
    <property type="evidence" value="ECO:0007669"/>
    <property type="project" value="UniProtKB-UniRule"/>
</dbReference>
<evidence type="ECO:0000256" key="2">
    <source>
        <dbReference type="ARBA" id="ARBA00015553"/>
    </source>
</evidence>
<dbReference type="InterPro" id="IPR003593">
    <property type="entry name" value="AAA+_ATPase"/>
</dbReference>
<dbReference type="HAMAP" id="MF_00268">
    <property type="entry name" value="RecA"/>
    <property type="match status" value="1"/>
</dbReference>
<dbReference type="Proteomes" id="UP000274545">
    <property type="component" value="Unassembled WGS sequence"/>
</dbReference>
<comment type="caution">
    <text evidence="12">The sequence shown here is derived from an EMBL/GenBank/DDBJ whole genome shotgun (WGS) entry which is preliminary data.</text>
</comment>
<dbReference type="InterPro" id="IPR023400">
    <property type="entry name" value="RecA_C_sf"/>
</dbReference>
<keyword evidence="6 7" id="KW-0233">DNA recombination</keyword>
<dbReference type="SUPFAM" id="SSF54752">
    <property type="entry name" value="RecA protein, C-terminal domain"/>
    <property type="match status" value="1"/>
</dbReference>
<keyword evidence="4 7" id="KW-0067">ATP-binding</keyword>
<dbReference type="PRINTS" id="PR00142">
    <property type="entry name" value="RECA"/>
</dbReference>
<dbReference type="EMBL" id="RAHC01000003">
    <property type="protein sequence ID" value="RUP77124.1"/>
    <property type="molecule type" value="Genomic_DNA"/>
</dbReference>
<evidence type="ECO:0000256" key="8">
    <source>
        <dbReference type="RuleBase" id="RU000526"/>
    </source>
</evidence>
<dbReference type="GO" id="GO:0005524">
    <property type="term" value="F:ATP binding"/>
    <property type="evidence" value="ECO:0007669"/>
    <property type="project" value="UniProtKB-UniRule"/>
</dbReference>
<sequence length="345" mass="38041">MEEDNKTNSDNTKTIDQDEILQNVMKEIEKAYGKGAIMKLGDKSNLTIEAISTGSLLLDEAIGVGGYPKGRIIEIFGPESSGKTTLSLHAIAETQKRGGRGAFIDAEHALDPNYAKKLGVNIDELIIAQPDSGEQALDILETLVKSNAIDLVVIDSVAALVPKVELDGEMSDVTIGSQARLMSKALRKLNGVINKTNSIVIFINQIREKIGVFFGSPETTAGGRALRFYASVRLDVRRTETLTTAGIATANKVKIKVVKNKVSPPFKTAIVDINYNEGIDKYYELIDLAVKYDILEKTGVWYAYQNNKLGQGREQVKEYLKMNPPVFDEIYHQIINNFTIKTEQN</sequence>
<evidence type="ECO:0000256" key="4">
    <source>
        <dbReference type="ARBA" id="ARBA00022840"/>
    </source>
</evidence>
<evidence type="ECO:0000313" key="12">
    <source>
        <dbReference type="EMBL" id="RUP77124.1"/>
    </source>
</evidence>
<proteinExistence type="inferred from homology"/>
<dbReference type="InterPro" id="IPR027417">
    <property type="entry name" value="P-loop_NTPase"/>
</dbReference>
<reference evidence="12 13" key="1">
    <citation type="journal article" date="2019" name="Genome Biol. Evol.">
        <title>Toxin and genome evolution in a Drosophila defensive symbiosis.</title>
        <authorList>
            <person name="Ballinger M.J."/>
            <person name="Gawryluk R.M."/>
            <person name="Perlman S.J."/>
        </authorList>
    </citation>
    <scope>NUCLEOTIDE SEQUENCE [LARGE SCALE GENOMIC DNA]</scope>
    <source>
        <strain evidence="13">sNeo</strain>
    </source>
</reference>
<feature type="domain" description="RecA family profile 1" evidence="10">
    <location>
        <begin position="47"/>
        <end position="206"/>
    </location>
</feature>
<gene>
    <name evidence="7 12" type="primary">recA</name>
    <name evidence="12" type="ORF">D6D54_04005</name>
</gene>
<evidence type="ECO:0000259" key="11">
    <source>
        <dbReference type="PROSITE" id="PS50163"/>
    </source>
</evidence>
<feature type="binding site" evidence="7">
    <location>
        <begin position="77"/>
        <end position="84"/>
    </location>
    <ligand>
        <name>ATP</name>
        <dbReference type="ChEBI" id="CHEBI:30616"/>
    </ligand>
</feature>
<dbReference type="InterPro" id="IPR013765">
    <property type="entry name" value="DNA_recomb/repair_RecA"/>
</dbReference>
<dbReference type="Gene3D" id="3.40.50.300">
    <property type="entry name" value="P-loop containing nucleotide triphosphate hydrolases"/>
    <property type="match status" value="1"/>
</dbReference>
<comment type="similarity">
    <text evidence="1 7 9">Belongs to the RecA family.</text>
</comment>
<dbReference type="InterPro" id="IPR049261">
    <property type="entry name" value="RecA-like_C"/>
</dbReference>
<keyword evidence="3 7" id="KW-0547">Nucleotide-binding</keyword>
<evidence type="ECO:0000259" key="10">
    <source>
        <dbReference type="PROSITE" id="PS50162"/>
    </source>
</evidence>
<evidence type="ECO:0000256" key="9">
    <source>
        <dbReference type="RuleBase" id="RU004527"/>
    </source>
</evidence>
<evidence type="ECO:0000256" key="7">
    <source>
        <dbReference type="HAMAP-Rule" id="MF_00268"/>
    </source>
</evidence>
<dbReference type="GO" id="GO:0005829">
    <property type="term" value="C:cytosol"/>
    <property type="evidence" value="ECO:0007669"/>
    <property type="project" value="TreeGrafter"/>
</dbReference>
<feature type="domain" description="RecA family profile 2" evidence="11">
    <location>
        <begin position="211"/>
        <end position="284"/>
    </location>
</feature>
<comment type="subcellular location">
    <subcellularLocation>
        <location evidence="7">Cytoplasm</location>
    </subcellularLocation>
</comment>
<dbReference type="PANTHER" id="PTHR45900:SF1">
    <property type="entry name" value="MITOCHONDRIAL DNA REPAIR PROTEIN RECA HOMOLOG-RELATED"/>
    <property type="match status" value="1"/>
</dbReference>
<dbReference type="InterPro" id="IPR020587">
    <property type="entry name" value="RecA_monomer-monomer_interface"/>
</dbReference>
<dbReference type="AlphaFoldDB" id="A0A3S0SLK9"/>
<keyword evidence="7 8" id="KW-0742">SOS response</keyword>
<accession>A0A3S0SLK9</accession>
<dbReference type="CDD" id="cd00983">
    <property type="entry name" value="RecA"/>
    <property type="match status" value="1"/>
</dbReference>
<dbReference type="RefSeq" id="WP_127092825.1">
    <property type="nucleotide sequence ID" value="NZ_RAHC01000003.1"/>
</dbReference>
<keyword evidence="7 9" id="KW-0227">DNA damage</keyword>